<protein>
    <submittedName>
        <fullName evidence="3">DnaJ domain protein</fullName>
    </submittedName>
</protein>
<accession>D4RW52</accession>
<dbReference type="InterPro" id="IPR036869">
    <property type="entry name" value="J_dom_sf"/>
</dbReference>
<feature type="transmembrane region" description="Helical" evidence="2">
    <location>
        <begin position="73"/>
        <end position="101"/>
    </location>
</feature>
<organism evidence="3 4">
    <name type="scientific">Eshraghiella crossota DSM 2876</name>
    <dbReference type="NCBI Taxonomy" id="511680"/>
    <lineage>
        <taxon>Bacteria</taxon>
        <taxon>Bacillati</taxon>
        <taxon>Bacillota</taxon>
        <taxon>Clostridia</taxon>
        <taxon>Lachnospirales</taxon>
        <taxon>Lachnospiraceae</taxon>
        <taxon>Eshraghiella</taxon>
    </lineage>
</organism>
<reference evidence="3 4" key="1">
    <citation type="submission" date="2010-02" db="EMBL/GenBank/DDBJ databases">
        <authorList>
            <person name="Weinstock G."/>
            <person name="Sodergren E."/>
            <person name="Clifton S."/>
            <person name="Fulton L."/>
            <person name="Fulton B."/>
            <person name="Courtney L."/>
            <person name="Fronick C."/>
            <person name="Harrison M."/>
            <person name="Strong C."/>
            <person name="Farmer C."/>
            <person name="Delahaunty K."/>
            <person name="Markovic C."/>
            <person name="Hall O."/>
            <person name="Minx P."/>
            <person name="Tomlinson C."/>
            <person name="Mitreva M."/>
            <person name="Nelson J."/>
            <person name="Hou S."/>
            <person name="Wollam A."/>
            <person name="Pepin K.H."/>
            <person name="Johnson M."/>
            <person name="Bhonagiri V."/>
            <person name="Zhang X."/>
            <person name="Suruliraj S."/>
            <person name="Warren W."/>
            <person name="Chinwalla A."/>
            <person name="Mardis E.R."/>
            <person name="Wilson R.K."/>
        </authorList>
    </citation>
    <scope>NUCLEOTIDE SEQUENCE [LARGE SCALE GENOMIC DNA]</scope>
    <source>
        <strain evidence="3 4">DSM 2876</strain>
    </source>
</reference>
<dbReference type="Proteomes" id="UP000006238">
    <property type="component" value="Unassembled WGS sequence"/>
</dbReference>
<dbReference type="CDD" id="cd06257">
    <property type="entry name" value="DnaJ"/>
    <property type="match status" value="1"/>
</dbReference>
<sequence length="316" mass="37559">MSKVKKEPGYAGLILIYGLILILRMLHIASLDKLFNKKYRFYFLYVPVGFILYYTFFFPFMHVQVVGNEGQDLLRTIFLTFLSTYILWFTISALSTIYFMVEPKLTRYAENMFKECELYINKKTTARKIVIRLRNLVDGYYIPFGIASITIGIGLFIFYQTLTYSFKTIEGAFHNFVALQFICAGICWMIRREYGNEEHRKKTKQEKKQEEKEDHFYDEWEKKCYENRFYGNFGTDDNEYYSFWKESAEDVNEKQDRGRHINIASGYFKGCRNLEEIKRKYKTLAKRLHPDAGGNDEDFSRLNSEYDAAVKAWEMG</sequence>
<dbReference type="Gene3D" id="1.10.287.110">
    <property type="entry name" value="DnaJ domain"/>
    <property type="match status" value="1"/>
</dbReference>
<dbReference type="STRING" id="45851.BHV86_06675"/>
<dbReference type="AlphaFoldDB" id="D4RW52"/>
<dbReference type="SUPFAM" id="SSF46565">
    <property type="entry name" value="Chaperone J-domain"/>
    <property type="match status" value="1"/>
</dbReference>
<dbReference type="EMBL" id="ABWN01000017">
    <property type="protein sequence ID" value="EFF69669.1"/>
    <property type="molecule type" value="Genomic_DNA"/>
</dbReference>
<dbReference type="HOGENOM" id="CLU_879049_0_0_9"/>
<name>D4RW52_9FIRM</name>
<keyword evidence="2" id="KW-0472">Membrane</keyword>
<dbReference type="RefSeq" id="WP_005600826.1">
    <property type="nucleotide sequence ID" value="NZ_GG663519.1"/>
</dbReference>
<keyword evidence="4" id="KW-1185">Reference proteome</keyword>
<feature type="transmembrane region" description="Helical" evidence="2">
    <location>
        <begin position="12"/>
        <end position="29"/>
    </location>
</feature>
<comment type="caution">
    <text evidence="3">The sequence shown here is derived from an EMBL/GenBank/DDBJ whole genome shotgun (WGS) entry which is preliminary data.</text>
</comment>
<proteinExistence type="predicted"/>
<keyword evidence="1" id="KW-0235">DNA replication</keyword>
<dbReference type="InterPro" id="IPR001623">
    <property type="entry name" value="DnaJ_domain"/>
</dbReference>
<feature type="transmembrane region" description="Helical" evidence="2">
    <location>
        <begin position="171"/>
        <end position="190"/>
    </location>
</feature>
<evidence type="ECO:0000313" key="3">
    <source>
        <dbReference type="EMBL" id="EFF69669.1"/>
    </source>
</evidence>
<dbReference type="GO" id="GO:0006260">
    <property type="term" value="P:DNA replication"/>
    <property type="evidence" value="ECO:0007669"/>
    <property type="project" value="UniProtKB-KW"/>
</dbReference>
<keyword evidence="2" id="KW-1133">Transmembrane helix</keyword>
<evidence type="ECO:0000256" key="2">
    <source>
        <dbReference type="SAM" id="Phobius"/>
    </source>
</evidence>
<dbReference type="GeneID" id="98918548"/>
<feature type="transmembrane region" description="Helical" evidence="2">
    <location>
        <begin position="41"/>
        <end position="61"/>
    </location>
</feature>
<keyword evidence="2" id="KW-0812">Transmembrane</keyword>
<feature type="transmembrane region" description="Helical" evidence="2">
    <location>
        <begin position="140"/>
        <end position="159"/>
    </location>
</feature>
<evidence type="ECO:0000256" key="1">
    <source>
        <dbReference type="ARBA" id="ARBA00022705"/>
    </source>
</evidence>
<dbReference type="eggNOG" id="ENOG5033BVS">
    <property type="taxonomic scope" value="Bacteria"/>
</dbReference>
<gene>
    <name evidence="3" type="ORF">BUTYVIB_00182</name>
</gene>
<evidence type="ECO:0000313" key="4">
    <source>
        <dbReference type="Proteomes" id="UP000006238"/>
    </source>
</evidence>